<sequence length="193" mass="21340">MISAADELFYAHGIHAVGIDRVIARAGVAKATLYAHFPSKDHLVAAYLTERIGMMQGRIRQAADGAPPRDGEMILATIDEAGKWCGEENCRGCNFVNAAAEYPEPGIVMDVLDEYRRRLHDFYAELADRCGYDRAERLAAICVSHFDGIMVSAHMDRDPCVGEKARESLTLVLAAWPHRHTSDRTAPTEADRP</sequence>
<dbReference type="InterPro" id="IPR009057">
    <property type="entry name" value="Homeodomain-like_sf"/>
</dbReference>
<comment type="caution">
    <text evidence="4">The sequence shown here is derived from an EMBL/GenBank/DDBJ whole genome shotgun (WGS) entry which is preliminary data.</text>
</comment>
<evidence type="ECO:0000313" key="5">
    <source>
        <dbReference type="Proteomes" id="UP000589036"/>
    </source>
</evidence>
<proteinExistence type="predicted"/>
<keyword evidence="1 2" id="KW-0238">DNA-binding</keyword>
<dbReference type="Proteomes" id="UP000589036">
    <property type="component" value="Unassembled WGS sequence"/>
</dbReference>
<protein>
    <submittedName>
        <fullName evidence="4">AcrR family transcriptional regulator</fullName>
    </submittedName>
</protein>
<dbReference type="InterPro" id="IPR036271">
    <property type="entry name" value="Tet_transcr_reg_TetR-rel_C_sf"/>
</dbReference>
<evidence type="ECO:0000256" key="2">
    <source>
        <dbReference type="PROSITE-ProRule" id="PRU00335"/>
    </source>
</evidence>
<accession>A0A852U4J9</accession>
<feature type="domain" description="HTH tetR-type" evidence="3">
    <location>
        <begin position="1"/>
        <end position="55"/>
    </location>
</feature>
<dbReference type="PANTHER" id="PTHR30055:SF200">
    <property type="entry name" value="HTH-TYPE TRANSCRIPTIONAL REPRESSOR BDCR"/>
    <property type="match status" value="1"/>
</dbReference>
<dbReference type="GO" id="GO:0000976">
    <property type="term" value="F:transcription cis-regulatory region binding"/>
    <property type="evidence" value="ECO:0007669"/>
    <property type="project" value="TreeGrafter"/>
</dbReference>
<dbReference type="Pfam" id="PF00440">
    <property type="entry name" value="TetR_N"/>
    <property type="match status" value="1"/>
</dbReference>
<dbReference type="GO" id="GO:0003700">
    <property type="term" value="F:DNA-binding transcription factor activity"/>
    <property type="evidence" value="ECO:0007669"/>
    <property type="project" value="TreeGrafter"/>
</dbReference>
<dbReference type="InterPro" id="IPR001647">
    <property type="entry name" value="HTH_TetR"/>
</dbReference>
<dbReference type="PROSITE" id="PS50977">
    <property type="entry name" value="HTH_TETR_2"/>
    <property type="match status" value="1"/>
</dbReference>
<evidence type="ECO:0000313" key="4">
    <source>
        <dbReference type="EMBL" id="NYE50422.1"/>
    </source>
</evidence>
<dbReference type="AlphaFoldDB" id="A0A852U4J9"/>
<name>A0A852U4J9_9ACTN</name>
<dbReference type="Gene3D" id="1.10.357.10">
    <property type="entry name" value="Tetracycline Repressor, domain 2"/>
    <property type="match status" value="1"/>
</dbReference>
<gene>
    <name evidence="4" type="ORF">HDA32_005542</name>
</gene>
<dbReference type="EMBL" id="JACCCC010000001">
    <property type="protein sequence ID" value="NYE50422.1"/>
    <property type="molecule type" value="Genomic_DNA"/>
</dbReference>
<dbReference type="SUPFAM" id="SSF48498">
    <property type="entry name" value="Tetracyclin repressor-like, C-terminal domain"/>
    <property type="match status" value="1"/>
</dbReference>
<dbReference type="PANTHER" id="PTHR30055">
    <property type="entry name" value="HTH-TYPE TRANSCRIPTIONAL REGULATOR RUTR"/>
    <property type="match status" value="1"/>
</dbReference>
<organism evidence="4 5">
    <name type="scientific">Spinactinospora alkalitolerans</name>
    <dbReference type="NCBI Taxonomy" id="687207"/>
    <lineage>
        <taxon>Bacteria</taxon>
        <taxon>Bacillati</taxon>
        <taxon>Actinomycetota</taxon>
        <taxon>Actinomycetes</taxon>
        <taxon>Streptosporangiales</taxon>
        <taxon>Nocardiopsidaceae</taxon>
        <taxon>Spinactinospora</taxon>
    </lineage>
</organism>
<evidence type="ECO:0000256" key="1">
    <source>
        <dbReference type="ARBA" id="ARBA00023125"/>
    </source>
</evidence>
<reference evidence="4 5" key="1">
    <citation type="submission" date="2020-07" db="EMBL/GenBank/DDBJ databases">
        <title>Sequencing the genomes of 1000 actinobacteria strains.</title>
        <authorList>
            <person name="Klenk H.-P."/>
        </authorList>
    </citation>
    <scope>NUCLEOTIDE SEQUENCE [LARGE SCALE GENOMIC DNA]</scope>
    <source>
        <strain evidence="4 5">CXB654</strain>
    </source>
</reference>
<keyword evidence="5" id="KW-1185">Reference proteome</keyword>
<dbReference type="RefSeq" id="WP_246334503.1">
    <property type="nucleotide sequence ID" value="NZ_BAAAYY010000014.1"/>
</dbReference>
<dbReference type="InterPro" id="IPR050109">
    <property type="entry name" value="HTH-type_TetR-like_transc_reg"/>
</dbReference>
<dbReference type="SUPFAM" id="SSF46689">
    <property type="entry name" value="Homeodomain-like"/>
    <property type="match status" value="1"/>
</dbReference>
<feature type="DNA-binding region" description="H-T-H motif" evidence="2">
    <location>
        <begin position="18"/>
        <end position="37"/>
    </location>
</feature>
<dbReference type="PRINTS" id="PR00455">
    <property type="entry name" value="HTHTETR"/>
</dbReference>
<evidence type="ECO:0000259" key="3">
    <source>
        <dbReference type="PROSITE" id="PS50977"/>
    </source>
</evidence>